<evidence type="ECO:0000313" key="3">
    <source>
        <dbReference type="Proteomes" id="UP001189429"/>
    </source>
</evidence>
<gene>
    <name evidence="2" type="ORF">PCOR1329_LOCUS4557</name>
</gene>
<dbReference type="Proteomes" id="UP001189429">
    <property type="component" value="Unassembled WGS sequence"/>
</dbReference>
<organism evidence="2 3">
    <name type="scientific">Prorocentrum cordatum</name>
    <dbReference type="NCBI Taxonomy" id="2364126"/>
    <lineage>
        <taxon>Eukaryota</taxon>
        <taxon>Sar</taxon>
        <taxon>Alveolata</taxon>
        <taxon>Dinophyceae</taxon>
        <taxon>Prorocentrales</taxon>
        <taxon>Prorocentraceae</taxon>
        <taxon>Prorocentrum</taxon>
    </lineage>
</organism>
<comment type="caution">
    <text evidence="2">The sequence shown here is derived from an EMBL/GenBank/DDBJ whole genome shotgun (WGS) entry which is preliminary data.</text>
</comment>
<evidence type="ECO:0000256" key="1">
    <source>
        <dbReference type="SAM" id="SignalP"/>
    </source>
</evidence>
<evidence type="ECO:0008006" key="4">
    <source>
        <dbReference type="Google" id="ProtNLM"/>
    </source>
</evidence>
<evidence type="ECO:0000313" key="2">
    <source>
        <dbReference type="EMBL" id="CAK0794639.1"/>
    </source>
</evidence>
<sequence length="307" mass="34489">MVLARAIACLIFALSGSNLASAVSLISKAEPRTGLDVAPDPEGKMDTDPECNDIESGGPDWGDESLHVEDLARIVSECRQMQDNMSWRSVSSSVQFVHVGKCAGSSISMALHKQTPFHEIHIRQVDNCRPDEQRTWIVSVRDPLSRVVSAFNWRSPLNGDAPHGQSGFAQDKQEQQFYRCFREVNEFAESLQDQSECGSIARRALEKPIYSEHVGKGFYYYFEHDLECVLAQEVYLIRSETIAHDLNEVFGRLGLEAPAEIPHDKGEYPLQHKTYLSAKGKQLLQNALKNDYEVVRALEHAAKNGRR</sequence>
<dbReference type="InterPro" id="IPR027417">
    <property type="entry name" value="P-loop_NTPase"/>
</dbReference>
<protein>
    <recommendedName>
        <fullName evidence="4">Sulfotransferase</fullName>
    </recommendedName>
</protein>
<proteinExistence type="predicted"/>
<feature type="chain" id="PRO_5045241896" description="Sulfotransferase" evidence="1">
    <location>
        <begin position="23"/>
        <end position="307"/>
    </location>
</feature>
<name>A0ABN9PQP8_9DINO</name>
<keyword evidence="3" id="KW-1185">Reference proteome</keyword>
<keyword evidence="1" id="KW-0732">Signal</keyword>
<accession>A0ABN9PQP8</accession>
<dbReference type="Gene3D" id="3.40.50.300">
    <property type="entry name" value="P-loop containing nucleotide triphosphate hydrolases"/>
    <property type="match status" value="1"/>
</dbReference>
<feature type="signal peptide" evidence="1">
    <location>
        <begin position="1"/>
        <end position="22"/>
    </location>
</feature>
<dbReference type="EMBL" id="CAUYUJ010001180">
    <property type="protein sequence ID" value="CAK0794639.1"/>
    <property type="molecule type" value="Genomic_DNA"/>
</dbReference>
<reference evidence="2" key="1">
    <citation type="submission" date="2023-10" db="EMBL/GenBank/DDBJ databases">
        <authorList>
            <person name="Chen Y."/>
            <person name="Shah S."/>
            <person name="Dougan E. K."/>
            <person name="Thang M."/>
            <person name="Chan C."/>
        </authorList>
    </citation>
    <scope>NUCLEOTIDE SEQUENCE [LARGE SCALE GENOMIC DNA]</scope>
</reference>